<dbReference type="KEGG" id="msch:N508_000516"/>
<dbReference type="Pfam" id="PF05947">
    <property type="entry name" value="T6SS_TssF"/>
    <property type="match status" value="1"/>
</dbReference>
<reference evidence="1" key="2">
    <citation type="submission" date="2022-05" db="EMBL/GenBank/DDBJ databases">
        <authorList>
            <person name="Proctor A.L."/>
            <person name="Phillips G.J."/>
            <person name="Wannemuehler M.J."/>
        </authorList>
    </citation>
    <scope>NUCLEOTIDE SEQUENCE</scope>
    <source>
        <strain evidence="1">ASF457</strain>
    </source>
</reference>
<name>V2RJA9_9BACT</name>
<proteinExistence type="predicted"/>
<dbReference type="PIRSF" id="PIRSF028304">
    <property type="entry name" value="UCP028304"/>
    <property type="match status" value="1"/>
</dbReference>
<accession>V2RJA9</accession>
<dbReference type="OrthoDB" id="9763676at2"/>
<dbReference type="PANTHER" id="PTHR35370:SF1">
    <property type="entry name" value="TYPE VI SECRETION SYSTEM COMPONENT TSSF1"/>
    <property type="match status" value="1"/>
</dbReference>
<protein>
    <submittedName>
        <fullName evidence="1">Uncharacterized protein</fullName>
    </submittedName>
</protein>
<reference evidence="1" key="1">
    <citation type="journal article" date="2014" name="Genome Announc.">
        <title>Draft genome sequences of the altered schaedler flora, a defined bacterial community from gnotobiotic mice.</title>
        <authorList>
            <person name="Wannemuehler M.J."/>
            <person name="Overstreet A.M."/>
            <person name="Ward D.V."/>
            <person name="Phillips G.J."/>
        </authorList>
    </citation>
    <scope>NUCLEOTIDE SEQUENCE</scope>
    <source>
        <strain evidence="1">ASF457</strain>
    </source>
</reference>
<evidence type="ECO:0000313" key="1">
    <source>
        <dbReference type="EMBL" id="USF23455.1"/>
    </source>
</evidence>
<gene>
    <name evidence="1" type="ORF">N508_000516</name>
</gene>
<dbReference type="eggNOG" id="COG3519">
    <property type="taxonomic scope" value="Bacteria"/>
</dbReference>
<evidence type="ECO:0000313" key="2">
    <source>
        <dbReference type="Proteomes" id="UP000017429"/>
    </source>
</evidence>
<dbReference type="Proteomes" id="UP000017429">
    <property type="component" value="Chromosome"/>
</dbReference>
<organism evidence="1 2">
    <name type="scientific">Mucispirillum schaedleri ASF457</name>
    <dbReference type="NCBI Taxonomy" id="1379858"/>
    <lineage>
        <taxon>Bacteria</taxon>
        <taxon>Pseudomonadati</taxon>
        <taxon>Deferribacterota</taxon>
        <taxon>Deferribacteres</taxon>
        <taxon>Deferribacterales</taxon>
        <taxon>Mucispirillaceae</taxon>
        <taxon>Mucispirillum</taxon>
    </lineage>
</organism>
<keyword evidence="2" id="KW-1185">Reference proteome</keyword>
<dbReference type="RefSeq" id="WP_023276518.1">
    <property type="nucleotide sequence ID" value="NZ_CP097562.1"/>
</dbReference>
<dbReference type="InterPro" id="IPR010272">
    <property type="entry name" value="T6SS_TssF"/>
</dbReference>
<dbReference type="PANTHER" id="PTHR35370">
    <property type="entry name" value="CYTOPLASMIC PROTEIN-RELATED-RELATED"/>
    <property type="match status" value="1"/>
</dbReference>
<dbReference type="EMBL" id="CP097562">
    <property type="protein sequence ID" value="USF23455.1"/>
    <property type="molecule type" value="Genomic_DNA"/>
</dbReference>
<dbReference type="NCBIfam" id="TIGR03359">
    <property type="entry name" value="VI_chp_6"/>
    <property type="match status" value="1"/>
</dbReference>
<reference evidence="1" key="3">
    <citation type="submission" date="2022-06" db="EMBL/GenBank/DDBJ databases">
        <title>Resources to Facilitate Use of the Altered Schaedler Flora (ASF) Mouse Model to Study Microbiome Function.</title>
        <authorList>
            <person name="Proctor A."/>
            <person name="Parvinroo S."/>
            <person name="Richie T."/>
            <person name="Jia X."/>
            <person name="Lee S.T.M."/>
            <person name="Karp P.D."/>
            <person name="Paley S."/>
            <person name="Kostic A.D."/>
            <person name="Pierre J.F."/>
            <person name="Wannemuehler M.J."/>
            <person name="Phillips G.J."/>
        </authorList>
    </citation>
    <scope>NUCLEOTIDE SEQUENCE</scope>
    <source>
        <strain evidence="1">ASF457</strain>
    </source>
</reference>
<dbReference type="AlphaFoldDB" id="V2RJA9"/>
<sequence>MNNNSHILYYHKEIDELAKARQQFIERFPKLAPFLSNTSKDPDIERLIENFAILTSKIKMELDQNIPSIAESLINIIAPNYTASIPAMCMQEFNLNSNAEINSLIIPKGANVFAKQINNVSCQFTTVYDLYLYPIKITDVLLQSISKFQSMSLRIESYKDDANISDMNITKLNLYLGSDIYLATSLLMWFFNYLHEIIIINPDNNEEYRLPVQNLNTMGFDDKESIFARRNTGIEAFSLMQEYFFIPDKFNMVTIDKLDMLKYFNGKSFIIKFIFTKNLPSFCIPRADHFSFGITPVINLFETSTVPMKNDINKDGFRLSISKTYDKYYNILEVISVFSSTSVRGKRYLKNYNNFERFEFLREDDMPDFFTTSRKKDINGDEYTYLTLYDSSILMSNDHETISVNALCCNGTLPEELQIGDINRFDNQNISTTNITLPTKLYKAAVDGTILWKLVSVLSLNYQTMTNRTSFLAVLHAYDFTLGKNDNVSEKLRDAVKNIKSKTVYRMINGIPKKGTLCIIDIDDSLFYCIGEVYRLGLILAKFFSSFASINSFCELQINCITANTVLDYFPTEGRKSNI</sequence>